<proteinExistence type="predicted"/>
<organism evidence="1 2">
    <name type="scientific">Aphanomyces euteiches</name>
    <dbReference type="NCBI Taxonomy" id="100861"/>
    <lineage>
        <taxon>Eukaryota</taxon>
        <taxon>Sar</taxon>
        <taxon>Stramenopiles</taxon>
        <taxon>Oomycota</taxon>
        <taxon>Saprolegniomycetes</taxon>
        <taxon>Saprolegniales</taxon>
        <taxon>Verrucalvaceae</taxon>
        <taxon>Aphanomyces</taxon>
    </lineage>
</organism>
<evidence type="ECO:0000313" key="1">
    <source>
        <dbReference type="EMBL" id="KAF0726630.1"/>
    </source>
</evidence>
<evidence type="ECO:0000313" key="2">
    <source>
        <dbReference type="Proteomes" id="UP000481153"/>
    </source>
</evidence>
<dbReference type="AlphaFoldDB" id="A0A6G0WHJ5"/>
<gene>
    <name evidence="1" type="ORF">Ae201684_015250</name>
</gene>
<dbReference type="SUPFAM" id="SSF52540">
    <property type="entry name" value="P-loop containing nucleoside triphosphate hydrolases"/>
    <property type="match status" value="1"/>
</dbReference>
<dbReference type="Proteomes" id="UP000481153">
    <property type="component" value="Unassembled WGS sequence"/>
</dbReference>
<protein>
    <recommendedName>
        <fullName evidence="3">Crinkler (CRN) family protein</fullName>
    </recommendedName>
</protein>
<name>A0A6G0WHJ5_9STRA</name>
<reference evidence="1 2" key="1">
    <citation type="submission" date="2019-07" db="EMBL/GenBank/DDBJ databases">
        <title>Genomics analysis of Aphanomyces spp. identifies a new class of oomycete effector associated with host adaptation.</title>
        <authorList>
            <person name="Gaulin E."/>
        </authorList>
    </citation>
    <scope>NUCLEOTIDE SEQUENCE [LARGE SCALE GENOMIC DNA]</scope>
    <source>
        <strain evidence="1 2">ATCC 201684</strain>
    </source>
</reference>
<dbReference type="InterPro" id="IPR027417">
    <property type="entry name" value="P-loop_NTPase"/>
</dbReference>
<evidence type="ECO:0008006" key="3">
    <source>
        <dbReference type="Google" id="ProtNLM"/>
    </source>
</evidence>
<keyword evidence="2" id="KW-1185">Reference proteome</keyword>
<comment type="caution">
    <text evidence="1">The sequence shown here is derived from an EMBL/GenBank/DDBJ whole genome shotgun (WGS) entry which is preliminary data.</text>
</comment>
<dbReference type="VEuPathDB" id="FungiDB:AeMF1_014704"/>
<accession>A0A6G0WHJ5</accession>
<sequence>MTVPVNVYPVPELPQIDISGRYVMIPCALSRWSYIGLVRDTILYSRGRVKELWQFLNERVIQEKRKGYIVGPPGTGKSMATLSFEASLNRTKWRVIWIHLKKYGSACFLDMGTNQFWRCGSATFALPRSHFSNAPPLVVCLDGFSESAYHLEVLRNIEGQLYHNDRFVVCSTMSTPGTRNTTDDFYDGIEFFFMYSWTRDEYRAAVEIPELLNLVKDNLDATPLLDVNDPSELTGDDNLDAIVDIKFYYAGGSCRFMFESSTKTIQAELQNKLEVLYGMNEKYNRVPLSQYAISLFAKASYADTITSLEWRYRASGEVTHPSLEKLVLLTVRTISRKNFKTTENGAQRQICGNKVWLKPIVPNEKGYDALYFDVEAGQVVFVRLMRSSTIDLTLAVFANVLSKLHYAGMKKEMNVEIYVVIKPSKMKQFKIRHIEDHGELTEYDKRWTTLNKSVPVLVFEYL</sequence>
<dbReference type="EMBL" id="VJMJ01000213">
    <property type="protein sequence ID" value="KAF0726630.1"/>
    <property type="molecule type" value="Genomic_DNA"/>
</dbReference>